<accession>A0A194QJ24</accession>
<feature type="region of interest" description="Disordered" evidence="1">
    <location>
        <begin position="1"/>
        <end position="33"/>
    </location>
</feature>
<name>A0A194QJ24_PAPXU</name>
<gene>
    <name evidence="2" type="ORF">RR46_03522</name>
</gene>
<proteinExistence type="predicted"/>
<dbReference type="EMBL" id="KQ459167">
    <property type="protein sequence ID" value="KPJ03456.1"/>
    <property type="molecule type" value="Genomic_DNA"/>
</dbReference>
<protein>
    <submittedName>
        <fullName evidence="2">Uncharacterized protein</fullName>
    </submittedName>
</protein>
<sequence>MPSDSGAAWAPPASGERRLSNSSDGSAGSGYSKTFRANREPFIRMSGTGITSFEPIGSLPQDEWYWYYFADAARRSLR</sequence>
<keyword evidence="3" id="KW-1185">Reference proteome</keyword>
<feature type="compositionally biased region" description="Polar residues" evidence="1">
    <location>
        <begin position="20"/>
        <end position="32"/>
    </location>
</feature>
<evidence type="ECO:0000256" key="1">
    <source>
        <dbReference type="SAM" id="MobiDB-lite"/>
    </source>
</evidence>
<reference evidence="2 3" key="1">
    <citation type="journal article" date="2015" name="Nat. Commun.">
        <title>Outbred genome sequencing and CRISPR/Cas9 gene editing in butterflies.</title>
        <authorList>
            <person name="Li X."/>
            <person name="Fan D."/>
            <person name="Zhang W."/>
            <person name="Liu G."/>
            <person name="Zhang L."/>
            <person name="Zhao L."/>
            <person name="Fang X."/>
            <person name="Chen L."/>
            <person name="Dong Y."/>
            <person name="Chen Y."/>
            <person name="Ding Y."/>
            <person name="Zhao R."/>
            <person name="Feng M."/>
            <person name="Zhu Y."/>
            <person name="Feng Y."/>
            <person name="Jiang X."/>
            <person name="Zhu D."/>
            <person name="Xiang H."/>
            <person name="Feng X."/>
            <person name="Li S."/>
            <person name="Wang J."/>
            <person name="Zhang G."/>
            <person name="Kronforst M.R."/>
            <person name="Wang W."/>
        </authorList>
    </citation>
    <scope>NUCLEOTIDE SEQUENCE [LARGE SCALE GENOMIC DNA]</scope>
    <source>
        <strain evidence="2">Ya'a_city_454_Px</strain>
        <tissue evidence="2">Whole body</tissue>
    </source>
</reference>
<dbReference type="Proteomes" id="UP000053268">
    <property type="component" value="Unassembled WGS sequence"/>
</dbReference>
<evidence type="ECO:0000313" key="2">
    <source>
        <dbReference type="EMBL" id="KPJ03456.1"/>
    </source>
</evidence>
<organism evidence="2 3">
    <name type="scientific">Papilio xuthus</name>
    <name type="common">Asian swallowtail butterfly</name>
    <dbReference type="NCBI Taxonomy" id="66420"/>
    <lineage>
        <taxon>Eukaryota</taxon>
        <taxon>Metazoa</taxon>
        <taxon>Ecdysozoa</taxon>
        <taxon>Arthropoda</taxon>
        <taxon>Hexapoda</taxon>
        <taxon>Insecta</taxon>
        <taxon>Pterygota</taxon>
        <taxon>Neoptera</taxon>
        <taxon>Endopterygota</taxon>
        <taxon>Lepidoptera</taxon>
        <taxon>Glossata</taxon>
        <taxon>Ditrysia</taxon>
        <taxon>Papilionoidea</taxon>
        <taxon>Papilionidae</taxon>
        <taxon>Papilioninae</taxon>
        <taxon>Papilio</taxon>
    </lineage>
</organism>
<evidence type="ECO:0000313" key="3">
    <source>
        <dbReference type="Proteomes" id="UP000053268"/>
    </source>
</evidence>
<dbReference type="AlphaFoldDB" id="A0A194QJ24"/>